<dbReference type="PANTHER" id="PTHR36978">
    <property type="entry name" value="P-LOOP CONTAINING NUCLEOTIDE TRIPHOSPHATE HYDROLASE"/>
    <property type="match status" value="1"/>
</dbReference>
<evidence type="ECO:0000313" key="7">
    <source>
        <dbReference type="EMBL" id="RFN55162.1"/>
    </source>
</evidence>
<dbReference type="Pfam" id="PF17784">
    <property type="entry name" value="Sulfotransfer_4"/>
    <property type="match status" value="1"/>
</dbReference>
<reference evidence="7 8" key="1">
    <citation type="journal article" date="2018" name="PLoS Pathog.">
        <title>Evolution of structural diversity of trichothecenes, a family of toxins produced by plant pathogenic and entomopathogenic fungi.</title>
        <authorList>
            <person name="Proctor R.H."/>
            <person name="McCormick S.P."/>
            <person name="Kim H.S."/>
            <person name="Cardoza R.E."/>
            <person name="Stanley A.M."/>
            <person name="Lindo L."/>
            <person name="Kelly A."/>
            <person name="Brown D.W."/>
            <person name="Lee T."/>
            <person name="Vaughan M.M."/>
            <person name="Alexander N.J."/>
            <person name="Busman M."/>
            <person name="Gutierrez S."/>
        </authorList>
    </citation>
    <scope>NUCLEOTIDE SEQUENCE [LARGE SCALE GENOMIC DNA]</scope>
    <source>
        <strain evidence="7 8">NRRL 13405</strain>
    </source>
</reference>
<feature type="transmembrane region" description="Helical" evidence="5">
    <location>
        <begin position="223"/>
        <end position="242"/>
    </location>
</feature>
<dbReference type="Pfam" id="PF13813">
    <property type="entry name" value="MBOAT_2"/>
    <property type="match status" value="1"/>
</dbReference>
<evidence type="ECO:0000313" key="8">
    <source>
        <dbReference type="Proteomes" id="UP000265631"/>
    </source>
</evidence>
<keyword evidence="2 5" id="KW-0812">Transmembrane</keyword>
<proteinExistence type="predicted"/>
<keyword evidence="8" id="KW-1185">Reference proteome</keyword>
<dbReference type="SUPFAM" id="SSF52540">
    <property type="entry name" value="P-loop containing nucleoside triphosphate hydrolases"/>
    <property type="match status" value="1"/>
</dbReference>
<evidence type="ECO:0000256" key="5">
    <source>
        <dbReference type="SAM" id="Phobius"/>
    </source>
</evidence>
<evidence type="ECO:0000259" key="6">
    <source>
        <dbReference type="Pfam" id="PF13813"/>
    </source>
</evidence>
<dbReference type="InterPro" id="IPR040632">
    <property type="entry name" value="Sulfotransfer_4"/>
</dbReference>
<dbReference type="GO" id="GO:0016020">
    <property type="term" value="C:membrane"/>
    <property type="evidence" value="ECO:0007669"/>
    <property type="project" value="UniProtKB-SubCell"/>
</dbReference>
<evidence type="ECO:0000256" key="1">
    <source>
        <dbReference type="ARBA" id="ARBA00004141"/>
    </source>
</evidence>
<keyword evidence="4 5" id="KW-0472">Membrane</keyword>
<evidence type="ECO:0000256" key="2">
    <source>
        <dbReference type="ARBA" id="ARBA00022692"/>
    </source>
</evidence>
<gene>
    <name evidence="7" type="ORF">FIE12Z_415</name>
</gene>
<organism evidence="7 8">
    <name type="scientific">Fusarium flagelliforme</name>
    <dbReference type="NCBI Taxonomy" id="2675880"/>
    <lineage>
        <taxon>Eukaryota</taxon>
        <taxon>Fungi</taxon>
        <taxon>Dikarya</taxon>
        <taxon>Ascomycota</taxon>
        <taxon>Pezizomycotina</taxon>
        <taxon>Sordariomycetes</taxon>
        <taxon>Hypocreomycetidae</taxon>
        <taxon>Hypocreales</taxon>
        <taxon>Nectriaceae</taxon>
        <taxon>Fusarium</taxon>
        <taxon>Fusarium incarnatum-equiseti species complex</taxon>
    </lineage>
</organism>
<dbReference type="InterPro" id="IPR032805">
    <property type="entry name" value="Wax_synthase_dom"/>
</dbReference>
<dbReference type="Proteomes" id="UP000265631">
    <property type="component" value="Unassembled WGS sequence"/>
</dbReference>
<comment type="caution">
    <text evidence="7">The sequence shown here is derived from an EMBL/GenBank/DDBJ whole genome shotgun (WGS) entry which is preliminary data.</text>
</comment>
<dbReference type="EMBL" id="PXXK01000009">
    <property type="protein sequence ID" value="RFN55162.1"/>
    <property type="molecule type" value="Genomic_DNA"/>
</dbReference>
<accession>A0A395N4V6</accession>
<evidence type="ECO:0000256" key="3">
    <source>
        <dbReference type="ARBA" id="ARBA00022989"/>
    </source>
</evidence>
<dbReference type="PANTHER" id="PTHR36978:SF4">
    <property type="entry name" value="P-LOOP CONTAINING NUCLEOSIDE TRIPHOSPHATE HYDROLASE PROTEIN"/>
    <property type="match status" value="1"/>
</dbReference>
<comment type="subcellular location">
    <subcellularLocation>
        <location evidence="1">Membrane</location>
        <topology evidence="1">Multi-pass membrane protein</topology>
    </subcellularLocation>
</comment>
<protein>
    <recommendedName>
        <fullName evidence="6">Wax synthase domain-containing protein</fullName>
    </recommendedName>
</protein>
<dbReference type="InterPro" id="IPR027417">
    <property type="entry name" value="P-loop_NTPase"/>
</dbReference>
<feature type="transmembrane region" description="Helical" evidence="5">
    <location>
        <begin position="457"/>
        <end position="478"/>
    </location>
</feature>
<feature type="domain" description="Wax synthase" evidence="6">
    <location>
        <begin position="498"/>
        <end position="584"/>
    </location>
</feature>
<evidence type="ECO:0000256" key="4">
    <source>
        <dbReference type="ARBA" id="ARBA00023136"/>
    </source>
</evidence>
<feature type="transmembrane region" description="Helical" evidence="5">
    <location>
        <begin position="611"/>
        <end position="629"/>
    </location>
</feature>
<sequence>MAQEKKQGVKIIVAGLPRTSTTSLKKGLEILGINPCFHLGDPPAPISRVKESARVLAIQDRNERLKALRNLYDRFEAVFEPPASTLVDDMLTLYPDAKVILSVRKNPQVWLASYYGLGIDLRSPWYRILGYWVPGVIHSSDLIIAWSKFYTENFGLQQVPCEDLYHKHNQWVHDIVPAGQLLEYQPSMGWEPLAKFLDKPVPLDQPFPRVNEAAFLRNVKRTAMAVGSVVWLILFAGLYFGGCFAWRSLTILSCAFGDSVAVHQTTTNMTVQSALNLAATSQALTAFGLGYTRPSNLARPAIALSVAWLTWLFNQAIHDALQSRLHVALLSTGMWIQCLKTFDDLCLTKLSFDEETKKSTLTFSSRPHFGVSNLWNMRGVGTSKVISQIPYWSHSPGRLSSVPSRGQEMLRHVRNATISYLILDIFACQPPPDLENMMSPRNELLLSRLGEIGVEEAIFRLFAVFGFWLNTFCVIHLVNSIFCLSYLILGLYPVEMLPPIWGRPLEAYTIRRFWGNFWHQTLRRHLTSISDFLVHRMLRIPRGSVIARYCKLFISFFISGALHYPADRALGISVQESNAIPYFVITAFAIVCEDGVQHISKGWGSKRRQYLGYFWVALYMYWMTPSWGYPAARVVRPQDQLVSYSVIKQLKS</sequence>
<dbReference type="AlphaFoldDB" id="A0A395N4V6"/>
<name>A0A395N4V6_9HYPO</name>
<dbReference type="Gene3D" id="3.40.50.300">
    <property type="entry name" value="P-loop containing nucleotide triphosphate hydrolases"/>
    <property type="match status" value="1"/>
</dbReference>
<keyword evidence="3 5" id="KW-1133">Transmembrane helix</keyword>